<dbReference type="EMBL" id="JAPDMQ010000291">
    <property type="protein sequence ID" value="KAK0527948.1"/>
    <property type="molecule type" value="Genomic_DNA"/>
</dbReference>
<dbReference type="PANTHER" id="PTHR38409">
    <property type="entry name" value="MDM10-COMPLEMENTING PROTEIN 1"/>
    <property type="match status" value="1"/>
</dbReference>
<accession>A0AAN6G959</accession>
<sequence>MSRKYRTRALRALSQVQQVSALAFGSFVVVHLTAPALALVAPSDPHELATGTMLLGRVWYQNAVSEPVLVWGALAVHLTSSLARKAIVLFWAPKPNKAQEDAQGTGSDQDPSQQHIQTWTQKLAAAVQAATRRASLASDLHTLAGTLLVPFVLHHAYLNRIVPSRSTPPVNSLSPSELDYAYVAHGFGPAPATAEASLLHPASAVSPRAAFSTVAYGVLIGLTVYHSTHGVRKILRWRNQEKARSHKRLESDSGKPADSLVPTPTSAKSRRTWDVGAGVATAVVCGGLFRLVQGVDKQPPFLLNRFEACYSLVWPYATLHR</sequence>
<comment type="caution">
    <text evidence="3">The sequence shown here is derived from an EMBL/GenBank/DDBJ whole genome shotgun (WGS) entry which is preliminary data.</text>
</comment>
<proteinExistence type="predicted"/>
<name>A0AAN6G959_9BASI</name>
<feature type="domain" description="Mitochondrial adapter protein MCP1 transmembrane" evidence="2">
    <location>
        <begin position="150"/>
        <end position="275"/>
    </location>
</feature>
<dbReference type="Proteomes" id="UP001176521">
    <property type="component" value="Unassembled WGS sequence"/>
</dbReference>
<organism evidence="3 4">
    <name type="scientific">Tilletia horrida</name>
    <dbReference type="NCBI Taxonomy" id="155126"/>
    <lineage>
        <taxon>Eukaryota</taxon>
        <taxon>Fungi</taxon>
        <taxon>Dikarya</taxon>
        <taxon>Basidiomycota</taxon>
        <taxon>Ustilaginomycotina</taxon>
        <taxon>Exobasidiomycetes</taxon>
        <taxon>Tilletiales</taxon>
        <taxon>Tilletiaceae</taxon>
        <taxon>Tilletia</taxon>
    </lineage>
</organism>
<feature type="compositionally biased region" description="Basic and acidic residues" evidence="1">
    <location>
        <begin position="245"/>
        <end position="255"/>
    </location>
</feature>
<feature type="region of interest" description="Disordered" evidence="1">
    <location>
        <begin position="245"/>
        <end position="269"/>
    </location>
</feature>
<evidence type="ECO:0000259" key="2">
    <source>
        <dbReference type="Pfam" id="PF07950"/>
    </source>
</evidence>
<evidence type="ECO:0000313" key="3">
    <source>
        <dbReference type="EMBL" id="KAK0527948.1"/>
    </source>
</evidence>
<gene>
    <name evidence="3" type="ORF">OC842_004703</name>
</gene>
<dbReference type="InterPro" id="IPR039960">
    <property type="entry name" value="MCP1"/>
</dbReference>
<evidence type="ECO:0000256" key="1">
    <source>
        <dbReference type="SAM" id="MobiDB-lite"/>
    </source>
</evidence>
<dbReference type="Pfam" id="PF07950">
    <property type="entry name" value="MCP1_TM"/>
    <property type="match status" value="1"/>
</dbReference>
<reference evidence="3" key="1">
    <citation type="journal article" date="2023" name="PhytoFront">
        <title>Draft Genome Resources of Seven Strains of Tilletia horrida, Causal Agent of Kernel Smut of Rice.</title>
        <authorList>
            <person name="Khanal S."/>
            <person name="Antony Babu S."/>
            <person name="Zhou X.G."/>
        </authorList>
    </citation>
    <scope>NUCLEOTIDE SEQUENCE</scope>
    <source>
        <strain evidence="3">TX3</strain>
    </source>
</reference>
<keyword evidence="4" id="KW-1185">Reference proteome</keyword>
<evidence type="ECO:0000313" key="4">
    <source>
        <dbReference type="Proteomes" id="UP001176521"/>
    </source>
</evidence>
<dbReference type="GO" id="GO:0055088">
    <property type="term" value="P:lipid homeostasis"/>
    <property type="evidence" value="ECO:0007669"/>
    <property type="project" value="InterPro"/>
</dbReference>
<dbReference type="InterPro" id="IPR012472">
    <property type="entry name" value="MCP1_TM"/>
</dbReference>
<dbReference type="PANTHER" id="PTHR38409:SF1">
    <property type="entry name" value="MITOCHONDRIAL ADAPTER PROTEIN MCP1"/>
    <property type="match status" value="1"/>
</dbReference>
<protein>
    <recommendedName>
        <fullName evidence="2">Mitochondrial adapter protein MCP1 transmembrane domain-containing protein</fullName>
    </recommendedName>
</protein>
<dbReference type="AlphaFoldDB" id="A0AAN6G959"/>